<keyword evidence="1" id="KW-0472">Membrane</keyword>
<keyword evidence="3" id="KW-1185">Reference proteome</keyword>
<comment type="caution">
    <text evidence="2">The sequence shown here is derived from an EMBL/GenBank/DDBJ whole genome shotgun (WGS) entry which is preliminary data.</text>
</comment>
<accession>A0A0M9VRP1</accession>
<sequence length="390" mass="41406">MRRSTTHRPAGFICHLCAPKQSSPQPFVLRGILPDAPAASAAHSDPLSLASIAEDSTAKFLSVDGIPAKQLTAAALQSCLRAATALHPQLKRAEAQSLASASRLVQLGAERTGHAGHAGSSSIPAPLAAAAARISRAAYSIVAHDTVELDPAVLDAYVRIHAQIGRPESLPHVLELYATKRRPVARPGGPAGGHGAAVTYAPRNPNAAARAVEPAVAEAALQTAIDARHLDAALGVIEAAYCAPAFRRQKLIKHGSAPALALASLPFGIFGLSSAYAAYWQNTMDMATATGIGVAGISGYFFVVGSLGLIAKLSNKDQMKRVTWTPGTPLRYRWLREDERAALDKVACAWGFREPWRHGEETGPEWEGLKEYMGYRGMLLDRVEFMEGMS</sequence>
<evidence type="ECO:0008006" key="4">
    <source>
        <dbReference type="Google" id="ProtNLM"/>
    </source>
</evidence>
<name>A0A0M9VRP1_ESCWE</name>
<dbReference type="OrthoDB" id="5360701at2759"/>
<reference evidence="2 3" key="1">
    <citation type="submission" date="2015-07" db="EMBL/GenBank/DDBJ databases">
        <title>The genome of the fungus Escovopsis weberi, a specialized disease agent of ant agriculture.</title>
        <authorList>
            <person name="de Man T.J."/>
            <person name="Stajich J.E."/>
            <person name="Kubicek C.P."/>
            <person name="Chenthamara K."/>
            <person name="Atanasova L."/>
            <person name="Druzhinina I.S."/>
            <person name="Birnbaum S."/>
            <person name="Barribeau S.M."/>
            <person name="Teiling C."/>
            <person name="Suen G."/>
            <person name="Currie C."/>
            <person name="Gerardo N.M."/>
        </authorList>
    </citation>
    <scope>NUCLEOTIDE SEQUENCE [LARGE SCALE GENOMIC DNA]</scope>
</reference>
<proteinExistence type="predicted"/>
<protein>
    <recommendedName>
        <fullName evidence="4">Transmembrane protein</fullName>
    </recommendedName>
</protein>
<keyword evidence="1" id="KW-0812">Transmembrane</keyword>
<evidence type="ECO:0000313" key="2">
    <source>
        <dbReference type="EMBL" id="KOS16842.1"/>
    </source>
</evidence>
<evidence type="ECO:0000256" key="1">
    <source>
        <dbReference type="SAM" id="Phobius"/>
    </source>
</evidence>
<feature type="transmembrane region" description="Helical" evidence="1">
    <location>
        <begin position="291"/>
        <end position="311"/>
    </location>
</feature>
<gene>
    <name evidence="2" type="ORF">ESCO_004730</name>
</gene>
<dbReference type="AlphaFoldDB" id="A0A0M9VRP1"/>
<dbReference type="EMBL" id="LGSR01000029">
    <property type="protein sequence ID" value="KOS16842.1"/>
    <property type="molecule type" value="Genomic_DNA"/>
</dbReference>
<dbReference type="Proteomes" id="UP000053831">
    <property type="component" value="Unassembled WGS sequence"/>
</dbReference>
<organism evidence="2 3">
    <name type="scientific">Escovopsis weberi</name>
    <dbReference type="NCBI Taxonomy" id="150374"/>
    <lineage>
        <taxon>Eukaryota</taxon>
        <taxon>Fungi</taxon>
        <taxon>Dikarya</taxon>
        <taxon>Ascomycota</taxon>
        <taxon>Pezizomycotina</taxon>
        <taxon>Sordariomycetes</taxon>
        <taxon>Hypocreomycetidae</taxon>
        <taxon>Hypocreales</taxon>
        <taxon>Hypocreaceae</taxon>
        <taxon>Escovopsis</taxon>
    </lineage>
</organism>
<feature type="transmembrane region" description="Helical" evidence="1">
    <location>
        <begin position="257"/>
        <end position="279"/>
    </location>
</feature>
<keyword evidence="1" id="KW-1133">Transmembrane helix</keyword>
<evidence type="ECO:0000313" key="3">
    <source>
        <dbReference type="Proteomes" id="UP000053831"/>
    </source>
</evidence>